<proteinExistence type="predicted"/>
<evidence type="ECO:0000313" key="1">
    <source>
        <dbReference type="EMBL" id="PZE20613.1"/>
    </source>
</evidence>
<dbReference type="RefSeq" id="WP_089200366.1">
    <property type="nucleotide sequence ID" value="NZ_NHRJ02000006.1"/>
</dbReference>
<reference evidence="1" key="1">
    <citation type="submission" date="2018-06" db="EMBL/GenBank/DDBJ databases">
        <title>Paenibacillus xerothermodurans sp. nov. an extremely dry heat resistant spore forming bacterium isolated from the soil of Cape Canaveral, Florida.</title>
        <authorList>
            <person name="Seuylemezian A."/>
            <person name="Kaur N."/>
            <person name="Patil P."/>
            <person name="Patil P."/>
            <person name="Mayilraj S."/>
            <person name="Vaishampayan P."/>
        </authorList>
    </citation>
    <scope>NUCLEOTIDE SEQUENCE [LARGE SCALE GENOMIC DNA]</scope>
    <source>
        <strain evidence="1">ATCC 27380</strain>
    </source>
</reference>
<dbReference type="OrthoDB" id="2627454at2"/>
<dbReference type="Proteomes" id="UP000214746">
    <property type="component" value="Unassembled WGS sequence"/>
</dbReference>
<name>A0A2W1NNW6_PAEXE</name>
<organism evidence="1 2">
    <name type="scientific">Paenibacillus xerothermodurans</name>
    <dbReference type="NCBI Taxonomy" id="1977292"/>
    <lineage>
        <taxon>Bacteria</taxon>
        <taxon>Bacillati</taxon>
        <taxon>Bacillota</taxon>
        <taxon>Bacilli</taxon>
        <taxon>Bacillales</taxon>
        <taxon>Paenibacillaceae</taxon>
        <taxon>Paenibacillus</taxon>
    </lineage>
</organism>
<dbReference type="AlphaFoldDB" id="A0A2W1NNW6"/>
<dbReference type="EMBL" id="NHRJ02000006">
    <property type="protein sequence ID" value="PZE20613.1"/>
    <property type="molecule type" value="Genomic_DNA"/>
</dbReference>
<gene>
    <name evidence="1" type="ORF">CBW46_012665</name>
</gene>
<protein>
    <submittedName>
        <fullName evidence="1">Uncharacterized protein</fullName>
    </submittedName>
</protein>
<comment type="caution">
    <text evidence="1">The sequence shown here is derived from an EMBL/GenBank/DDBJ whole genome shotgun (WGS) entry which is preliminary data.</text>
</comment>
<accession>A0A2W1NNW6</accession>
<evidence type="ECO:0000313" key="2">
    <source>
        <dbReference type="Proteomes" id="UP000214746"/>
    </source>
</evidence>
<sequence length="69" mass="7333">MDLIETLATFGGATVEVFFPSELYTGTLLRAGDGSFDVRVSGGDEDMPTAVARATPRNVGFIRVHVSTI</sequence>
<keyword evidence="2" id="KW-1185">Reference proteome</keyword>